<dbReference type="InterPro" id="IPR001455">
    <property type="entry name" value="TusA-like"/>
</dbReference>
<protein>
    <submittedName>
        <fullName evidence="3">SirA family protein</fullName>
    </submittedName>
</protein>
<name>A6TJD0_ALKMQ</name>
<dbReference type="PANTHER" id="PTHR33279">
    <property type="entry name" value="SULFUR CARRIER PROTEIN YEDF-RELATED"/>
    <property type="match status" value="1"/>
</dbReference>
<feature type="domain" description="UPF0033" evidence="2">
    <location>
        <begin position="64"/>
        <end position="132"/>
    </location>
</feature>
<dbReference type="PANTHER" id="PTHR33279:SF19">
    <property type="entry name" value="SSL1707 PROTEIN"/>
    <property type="match status" value="1"/>
</dbReference>
<dbReference type="STRING" id="293826.Amet_0055"/>
<dbReference type="SUPFAM" id="SSF64307">
    <property type="entry name" value="SirA-like"/>
    <property type="match status" value="1"/>
</dbReference>
<dbReference type="KEGG" id="amt:Amet_0055"/>
<dbReference type="HOGENOM" id="CLU_1891761_0_0_9"/>
<dbReference type="RefSeq" id="WP_011971207.1">
    <property type="nucleotide sequence ID" value="NC_009633.1"/>
</dbReference>
<dbReference type="CDD" id="cd00291">
    <property type="entry name" value="SirA_YedF_YeeD"/>
    <property type="match status" value="1"/>
</dbReference>
<dbReference type="AlphaFoldDB" id="A6TJD0"/>
<dbReference type="Proteomes" id="UP000001572">
    <property type="component" value="Chromosome"/>
</dbReference>
<sequence>MIKLGDVESLEAYDSEVAYLASKVVAMYESLSPQLEITLEKEANIKVTPEESKVKDQEKDLLNIVDLKGVKCPMNFVKAKVALGKIASGEEIGFYLDDDAPINNVPKSVEGEGHQIVNIDREYTGYNLLIVKKK</sequence>
<reference evidence="4" key="1">
    <citation type="journal article" date="2016" name="Genome Announc.">
        <title>Complete genome sequence of Alkaliphilus metalliredigens strain QYMF, an alkaliphilic and metal-reducing bacterium isolated from borax-contaminated leachate ponds.</title>
        <authorList>
            <person name="Hwang C."/>
            <person name="Copeland A."/>
            <person name="Lucas S."/>
            <person name="Lapidus A."/>
            <person name="Barry K."/>
            <person name="Detter J.C."/>
            <person name="Glavina Del Rio T."/>
            <person name="Hammon N."/>
            <person name="Israni S."/>
            <person name="Dalin E."/>
            <person name="Tice H."/>
            <person name="Pitluck S."/>
            <person name="Chertkov O."/>
            <person name="Brettin T."/>
            <person name="Bruce D."/>
            <person name="Han C."/>
            <person name="Schmutz J."/>
            <person name="Larimer F."/>
            <person name="Land M.L."/>
            <person name="Hauser L."/>
            <person name="Kyrpides N."/>
            <person name="Mikhailova N."/>
            <person name="Ye Q."/>
            <person name="Zhou J."/>
            <person name="Richardson P."/>
            <person name="Fields M.W."/>
        </authorList>
    </citation>
    <scope>NUCLEOTIDE SEQUENCE [LARGE SCALE GENOMIC DNA]</scope>
    <source>
        <strain evidence="4">QYMF</strain>
    </source>
</reference>
<evidence type="ECO:0000313" key="4">
    <source>
        <dbReference type="Proteomes" id="UP000001572"/>
    </source>
</evidence>
<organism evidence="3 4">
    <name type="scientific">Alkaliphilus metalliredigens (strain QYMF)</name>
    <dbReference type="NCBI Taxonomy" id="293826"/>
    <lineage>
        <taxon>Bacteria</taxon>
        <taxon>Bacillati</taxon>
        <taxon>Bacillota</taxon>
        <taxon>Clostridia</taxon>
        <taxon>Peptostreptococcales</taxon>
        <taxon>Natronincolaceae</taxon>
        <taxon>Alkaliphilus</taxon>
    </lineage>
</organism>
<keyword evidence="4" id="KW-1185">Reference proteome</keyword>
<evidence type="ECO:0000259" key="2">
    <source>
        <dbReference type="Pfam" id="PF01206"/>
    </source>
</evidence>
<dbReference type="eggNOG" id="COG0425">
    <property type="taxonomic scope" value="Bacteria"/>
</dbReference>
<evidence type="ECO:0000256" key="1">
    <source>
        <dbReference type="ARBA" id="ARBA00008984"/>
    </source>
</evidence>
<dbReference type="InterPro" id="IPR036868">
    <property type="entry name" value="TusA-like_sf"/>
</dbReference>
<accession>A6TJD0</accession>
<dbReference type="Gene3D" id="3.30.110.40">
    <property type="entry name" value="TusA-like domain"/>
    <property type="match status" value="1"/>
</dbReference>
<proteinExistence type="inferred from homology"/>
<gene>
    <name evidence="3" type="ordered locus">Amet_0055</name>
</gene>
<dbReference type="Pfam" id="PF01206">
    <property type="entry name" value="TusA"/>
    <property type="match status" value="1"/>
</dbReference>
<evidence type="ECO:0000313" key="3">
    <source>
        <dbReference type="EMBL" id="ABR46298.1"/>
    </source>
</evidence>
<comment type="similarity">
    <text evidence="1">Belongs to the sulfur carrier protein TusA family.</text>
</comment>
<dbReference type="OrthoDB" id="9794210at2"/>
<dbReference type="EMBL" id="CP000724">
    <property type="protein sequence ID" value="ABR46298.1"/>
    <property type="molecule type" value="Genomic_DNA"/>
</dbReference>